<evidence type="ECO:0000313" key="3">
    <source>
        <dbReference type="Proteomes" id="UP000821866"/>
    </source>
</evidence>
<evidence type="ECO:0000256" key="1">
    <source>
        <dbReference type="SAM" id="MobiDB-lite"/>
    </source>
</evidence>
<feature type="compositionally biased region" description="Polar residues" evidence="1">
    <location>
        <begin position="111"/>
        <end position="126"/>
    </location>
</feature>
<name>A0A9J6ERP9_RHIMP</name>
<proteinExistence type="predicted"/>
<protein>
    <submittedName>
        <fullName evidence="2">Uncharacterized protein</fullName>
    </submittedName>
</protein>
<dbReference type="EMBL" id="JABSTU010000002">
    <property type="protein sequence ID" value="KAH8036855.1"/>
    <property type="molecule type" value="Genomic_DNA"/>
</dbReference>
<reference evidence="2" key="1">
    <citation type="journal article" date="2020" name="Cell">
        <title>Large-Scale Comparative Analyses of Tick Genomes Elucidate Their Genetic Diversity and Vector Capacities.</title>
        <authorList>
            <consortium name="Tick Genome and Microbiome Consortium (TIGMIC)"/>
            <person name="Jia N."/>
            <person name="Wang J."/>
            <person name="Shi W."/>
            <person name="Du L."/>
            <person name="Sun Y."/>
            <person name="Zhan W."/>
            <person name="Jiang J.F."/>
            <person name="Wang Q."/>
            <person name="Zhang B."/>
            <person name="Ji P."/>
            <person name="Bell-Sakyi L."/>
            <person name="Cui X.M."/>
            <person name="Yuan T.T."/>
            <person name="Jiang B.G."/>
            <person name="Yang W.F."/>
            <person name="Lam T.T."/>
            <person name="Chang Q.C."/>
            <person name="Ding S.J."/>
            <person name="Wang X.J."/>
            <person name="Zhu J.G."/>
            <person name="Ruan X.D."/>
            <person name="Zhao L."/>
            <person name="Wei J.T."/>
            <person name="Ye R.Z."/>
            <person name="Que T.C."/>
            <person name="Du C.H."/>
            <person name="Zhou Y.H."/>
            <person name="Cheng J.X."/>
            <person name="Dai P.F."/>
            <person name="Guo W.B."/>
            <person name="Han X.H."/>
            <person name="Huang E.J."/>
            <person name="Li L.F."/>
            <person name="Wei W."/>
            <person name="Gao Y.C."/>
            <person name="Liu J.Z."/>
            <person name="Shao H.Z."/>
            <person name="Wang X."/>
            <person name="Wang C.C."/>
            <person name="Yang T.C."/>
            <person name="Huo Q.B."/>
            <person name="Li W."/>
            <person name="Chen H.Y."/>
            <person name="Chen S.E."/>
            <person name="Zhou L.G."/>
            <person name="Ni X.B."/>
            <person name="Tian J.H."/>
            <person name="Sheng Y."/>
            <person name="Liu T."/>
            <person name="Pan Y.S."/>
            <person name="Xia L.Y."/>
            <person name="Li J."/>
            <person name="Zhao F."/>
            <person name="Cao W.C."/>
        </authorList>
    </citation>
    <scope>NUCLEOTIDE SEQUENCE</scope>
    <source>
        <strain evidence="2">Rmic-2018</strain>
    </source>
</reference>
<comment type="caution">
    <text evidence="2">The sequence shown here is derived from an EMBL/GenBank/DDBJ whole genome shotgun (WGS) entry which is preliminary data.</text>
</comment>
<reference evidence="2" key="2">
    <citation type="submission" date="2021-09" db="EMBL/GenBank/DDBJ databases">
        <authorList>
            <person name="Jia N."/>
            <person name="Wang J."/>
            <person name="Shi W."/>
            <person name="Du L."/>
            <person name="Sun Y."/>
            <person name="Zhan W."/>
            <person name="Jiang J."/>
            <person name="Wang Q."/>
            <person name="Zhang B."/>
            <person name="Ji P."/>
            <person name="Sakyi L.B."/>
            <person name="Cui X."/>
            <person name="Yuan T."/>
            <person name="Jiang B."/>
            <person name="Yang W."/>
            <person name="Lam T.T.-Y."/>
            <person name="Chang Q."/>
            <person name="Ding S."/>
            <person name="Wang X."/>
            <person name="Zhu J."/>
            <person name="Ruan X."/>
            <person name="Zhao L."/>
            <person name="Wei J."/>
            <person name="Que T."/>
            <person name="Du C."/>
            <person name="Cheng J."/>
            <person name="Dai P."/>
            <person name="Han X."/>
            <person name="Huang E."/>
            <person name="Gao Y."/>
            <person name="Liu J."/>
            <person name="Shao H."/>
            <person name="Ye R."/>
            <person name="Li L."/>
            <person name="Wei W."/>
            <person name="Wang X."/>
            <person name="Wang C."/>
            <person name="Huo Q."/>
            <person name="Li W."/>
            <person name="Guo W."/>
            <person name="Chen H."/>
            <person name="Chen S."/>
            <person name="Zhou L."/>
            <person name="Zhou L."/>
            <person name="Ni X."/>
            <person name="Tian J."/>
            <person name="Zhou Y."/>
            <person name="Sheng Y."/>
            <person name="Liu T."/>
            <person name="Pan Y."/>
            <person name="Xia L."/>
            <person name="Li J."/>
            <person name="Zhao F."/>
            <person name="Cao W."/>
        </authorList>
    </citation>
    <scope>NUCLEOTIDE SEQUENCE</scope>
    <source>
        <strain evidence="2">Rmic-2018</strain>
        <tissue evidence="2">Larvae</tissue>
    </source>
</reference>
<gene>
    <name evidence="2" type="ORF">HPB51_006124</name>
</gene>
<dbReference type="Proteomes" id="UP000821866">
    <property type="component" value="Chromosome 10"/>
</dbReference>
<dbReference type="AlphaFoldDB" id="A0A9J6ERP9"/>
<feature type="region of interest" description="Disordered" evidence="1">
    <location>
        <begin position="75"/>
        <end position="134"/>
    </location>
</feature>
<accession>A0A9J6ERP9</accession>
<keyword evidence="3" id="KW-1185">Reference proteome</keyword>
<sequence>MPPVFHHSPDQLREMSTVIAVPKPRRRREFQTKAPLFLPKGSDASNAPLPYNTLANLPELFALLTTTQKEAERLCSGASQKEEVQVDTAVLRSEEQGSQQHGAAFPHASKPSGTPDTSLDDTTGGRSRQWLVPPSPVHRETVLFTRLCPALTTHVDAAGGTSVAEQADRRRPSLAWQCQDF</sequence>
<evidence type="ECO:0000313" key="2">
    <source>
        <dbReference type="EMBL" id="KAH8036855.1"/>
    </source>
</evidence>
<organism evidence="2 3">
    <name type="scientific">Rhipicephalus microplus</name>
    <name type="common">Cattle tick</name>
    <name type="synonym">Boophilus microplus</name>
    <dbReference type="NCBI Taxonomy" id="6941"/>
    <lineage>
        <taxon>Eukaryota</taxon>
        <taxon>Metazoa</taxon>
        <taxon>Ecdysozoa</taxon>
        <taxon>Arthropoda</taxon>
        <taxon>Chelicerata</taxon>
        <taxon>Arachnida</taxon>
        <taxon>Acari</taxon>
        <taxon>Parasitiformes</taxon>
        <taxon>Ixodida</taxon>
        <taxon>Ixodoidea</taxon>
        <taxon>Ixodidae</taxon>
        <taxon>Rhipicephalinae</taxon>
        <taxon>Rhipicephalus</taxon>
        <taxon>Boophilus</taxon>
    </lineage>
</organism>